<protein>
    <submittedName>
        <fullName evidence="6">LacI family DNA-binding transcriptional regulator</fullName>
    </submittedName>
</protein>
<dbReference type="PANTHER" id="PTHR30146">
    <property type="entry name" value="LACI-RELATED TRANSCRIPTIONAL REPRESSOR"/>
    <property type="match status" value="1"/>
</dbReference>
<dbReference type="Gene3D" id="1.10.260.40">
    <property type="entry name" value="lambda repressor-like DNA-binding domains"/>
    <property type="match status" value="1"/>
</dbReference>
<accession>A0AAQ3LBL9</accession>
<keyword evidence="3 6" id="KW-0238">DNA-binding</keyword>
<dbReference type="EMBL" id="CP136920">
    <property type="protein sequence ID" value="WOO42756.1"/>
    <property type="molecule type" value="Genomic_DNA"/>
</dbReference>
<dbReference type="GO" id="GO:0003700">
    <property type="term" value="F:DNA-binding transcription factor activity"/>
    <property type="evidence" value="ECO:0007669"/>
    <property type="project" value="TreeGrafter"/>
</dbReference>
<keyword evidence="1" id="KW-0678">Repressor</keyword>
<evidence type="ECO:0000256" key="2">
    <source>
        <dbReference type="ARBA" id="ARBA00023015"/>
    </source>
</evidence>
<keyword evidence="2" id="KW-0805">Transcription regulation</keyword>
<dbReference type="InterPro" id="IPR010982">
    <property type="entry name" value="Lambda_DNA-bd_dom_sf"/>
</dbReference>
<keyword evidence="7" id="KW-1185">Reference proteome</keyword>
<feature type="domain" description="HTH lacI-type" evidence="5">
    <location>
        <begin position="12"/>
        <end position="69"/>
    </location>
</feature>
<keyword evidence="4" id="KW-0804">Transcription</keyword>
<sequence>MKRNKPITKKKIGLKDLSKELGLSTCTISLILNDKMGNAKYRPETIEKVKKTAEKLGYQPNKVARSLACGKTNTIGLCLADITNPFFSEFAYYFERIASKNDYSTFIGNFGEDGETYERTVKMMLERNVDALVFSPIEPLKKSTIDLAKNNCSQLVAFDRSFKRMGIPQVTLDNAACMHELTEIAINQGFRKIGVITGPTRDPSFQQRVEGVLTKVDSVKSKIKVNIVESDSSTPDGGYKAMAKMWQDGSKPQVLFSLANVLTYGAIQYSLDNGIKLGQDIPFAGFDEIPWSELHSPSLTTVCQPIQEMAEAAFQLAIQTGSFANRKNVKFSPVIRWRDSFSAKT</sequence>
<evidence type="ECO:0000259" key="5">
    <source>
        <dbReference type="PROSITE" id="PS50932"/>
    </source>
</evidence>
<evidence type="ECO:0000313" key="6">
    <source>
        <dbReference type="EMBL" id="WOO42756.1"/>
    </source>
</evidence>
<name>A0AAQ3LBL9_9BACT</name>
<evidence type="ECO:0000256" key="1">
    <source>
        <dbReference type="ARBA" id="ARBA00022491"/>
    </source>
</evidence>
<dbReference type="CDD" id="cd06267">
    <property type="entry name" value="PBP1_LacI_sugar_binding-like"/>
    <property type="match status" value="1"/>
</dbReference>
<gene>
    <name evidence="6" type="ORF">RZN69_06605</name>
</gene>
<evidence type="ECO:0000256" key="3">
    <source>
        <dbReference type="ARBA" id="ARBA00023125"/>
    </source>
</evidence>
<dbReference type="PANTHER" id="PTHR30146:SF148">
    <property type="entry name" value="HTH-TYPE TRANSCRIPTIONAL REPRESSOR PURR-RELATED"/>
    <property type="match status" value="1"/>
</dbReference>
<dbReference type="CDD" id="cd01392">
    <property type="entry name" value="HTH_LacI"/>
    <property type="match status" value="1"/>
</dbReference>
<evidence type="ECO:0000256" key="4">
    <source>
        <dbReference type="ARBA" id="ARBA00023163"/>
    </source>
</evidence>
<dbReference type="SMART" id="SM00354">
    <property type="entry name" value="HTH_LACI"/>
    <property type="match status" value="1"/>
</dbReference>
<reference evidence="6 7" key="1">
    <citation type="submission" date="2023-10" db="EMBL/GenBank/DDBJ databases">
        <title>Rubellicoccus peritrichatus gen. nov., sp. nov., isolated from an algae of coral reef tank.</title>
        <authorList>
            <person name="Luo J."/>
        </authorList>
    </citation>
    <scope>NUCLEOTIDE SEQUENCE [LARGE SCALE GENOMIC DNA]</scope>
    <source>
        <strain evidence="6 7">CR14</strain>
    </source>
</reference>
<dbReference type="InterPro" id="IPR046335">
    <property type="entry name" value="LacI/GalR-like_sensor"/>
</dbReference>
<organism evidence="6 7">
    <name type="scientific">Rubellicoccus peritrichatus</name>
    <dbReference type="NCBI Taxonomy" id="3080537"/>
    <lineage>
        <taxon>Bacteria</taxon>
        <taxon>Pseudomonadati</taxon>
        <taxon>Verrucomicrobiota</taxon>
        <taxon>Opitutia</taxon>
        <taxon>Puniceicoccales</taxon>
        <taxon>Cerasicoccaceae</taxon>
        <taxon>Rubellicoccus</taxon>
    </lineage>
</organism>
<dbReference type="InterPro" id="IPR000843">
    <property type="entry name" value="HTH_LacI"/>
</dbReference>
<dbReference type="RefSeq" id="WP_317835283.1">
    <property type="nucleotide sequence ID" value="NZ_CP136920.1"/>
</dbReference>
<dbReference type="GO" id="GO:0000976">
    <property type="term" value="F:transcription cis-regulatory region binding"/>
    <property type="evidence" value="ECO:0007669"/>
    <property type="project" value="TreeGrafter"/>
</dbReference>
<evidence type="ECO:0000313" key="7">
    <source>
        <dbReference type="Proteomes" id="UP001304300"/>
    </source>
</evidence>
<dbReference type="Proteomes" id="UP001304300">
    <property type="component" value="Chromosome"/>
</dbReference>
<dbReference type="Pfam" id="PF13377">
    <property type="entry name" value="Peripla_BP_3"/>
    <property type="match status" value="1"/>
</dbReference>
<dbReference type="SUPFAM" id="SSF47413">
    <property type="entry name" value="lambda repressor-like DNA-binding domains"/>
    <property type="match status" value="1"/>
</dbReference>
<dbReference type="Gene3D" id="3.40.50.2300">
    <property type="match status" value="2"/>
</dbReference>
<dbReference type="KEGG" id="puo:RZN69_06605"/>
<dbReference type="PROSITE" id="PS50932">
    <property type="entry name" value="HTH_LACI_2"/>
    <property type="match status" value="1"/>
</dbReference>
<dbReference type="AlphaFoldDB" id="A0AAQ3LBL9"/>
<dbReference type="InterPro" id="IPR028082">
    <property type="entry name" value="Peripla_BP_I"/>
</dbReference>
<dbReference type="SUPFAM" id="SSF53822">
    <property type="entry name" value="Periplasmic binding protein-like I"/>
    <property type="match status" value="1"/>
</dbReference>
<proteinExistence type="predicted"/>